<dbReference type="InterPro" id="IPR022450">
    <property type="entry name" value="TsaD"/>
</dbReference>
<evidence type="ECO:0000256" key="4">
    <source>
        <dbReference type="ARBA" id="ARBA00022723"/>
    </source>
</evidence>
<keyword evidence="6 8" id="KW-0012">Acyltransferase</keyword>
<dbReference type="GO" id="GO:0061711">
    <property type="term" value="F:tRNA N(6)-L-threonylcarbamoyladenine synthase activity"/>
    <property type="evidence" value="ECO:0007669"/>
    <property type="project" value="UniProtKB-EC"/>
</dbReference>
<gene>
    <name evidence="8" type="primary">tsaD</name>
    <name evidence="10" type="ORF">A2493_00065</name>
</gene>
<feature type="binding site" evidence="8">
    <location>
        <position position="114"/>
    </location>
    <ligand>
        <name>Fe cation</name>
        <dbReference type="ChEBI" id="CHEBI:24875"/>
    </ligand>
</feature>
<comment type="function">
    <text evidence="8">Required for the formation of a threonylcarbamoyl group on adenosine at position 37 (t(6)A37) in tRNAs that read codons beginning with adenine. Is involved in the transfer of the threonylcarbamoyl moiety of threonylcarbamoyl-AMP (TC-AMP) to the N6 group of A37, together with TsaE and TsaB. TsaD likely plays a direct catalytic role in this reaction.</text>
</comment>
<proteinExistence type="inferred from homology"/>
<dbReference type="PRINTS" id="PR00789">
    <property type="entry name" value="OSIALOPTASE"/>
</dbReference>
<comment type="caution">
    <text evidence="8">Lacks conserved residue(s) required for the propagation of feature annotation.</text>
</comment>
<dbReference type="FunFam" id="3.30.420.40:FF:000040">
    <property type="entry name" value="tRNA N6-adenosine threonylcarbamoyltransferase"/>
    <property type="match status" value="1"/>
</dbReference>
<comment type="caution">
    <text evidence="10">The sequence shown here is derived from an EMBL/GenBank/DDBJ whole genome shotgun (WGS) entry which is preliminary data.</text>
</comment>
<evidence type="ECO:0000256" key="5">
    <source>
        <dbReference type="ARBA" id="ARBA00023004"/>
    </source>
</evidence>
<dbReference type="Pfam" id="PF00814">
    <property type="entry name" value="TsaD"/>
    <property type="match status" value="1"/>
</dbReference>
<evidence type="ECO:0000256" key="2">
    <source>
        <dbReference type="ARBA" id="ARBA00022679"/>
    </source>
</evidence>
<dbReference type="SUPFAM" id="SSF53067">
    <property type="entry name" value="Actin-like ATPase domain"/>
    <property type="match status" value="2"/>
</dbReference>
<dbReference type="NCBIfam" id="TIGR03723">
    <property type="entry name" value="T6A_TsaD_YgjD"/>
    <property type="match status" value="1"/>
</dbReference>
<evidence type="ECO:0000259" key="9">
    <source>
        <dbReference type="Pfam" id="PF00814"/>
    </source>
</evidence>
<evidence type="ECO:0000256" key="7">
    <source>
        <dbReference type="ARBA" id="ARBA00048117"/>
    </source>
</evidence>
<protein>
    <recommendedName>
        <fullName evidence="8">tRNA N6-adenosine threonylcarbamoyltransferase</fullName>
        <ecNumber evidence="8">2.3.1.234</ecNumber>
    </recommendedName>
    <alternativeName>
        <fullName evidence="8">N6-L-threonylcarbamoyladenine synthase</fullName>
        <shortName evidence="8">t(6)A synthase</shortName>
    </alternativeName>
    <alternativeName>
        <fullName evidence="8">t(6)A37 threonylcarbamoyladenosine biosynthesis protein TsaD</fullName>
    </alternativeName>
    <alternativeName>
        <fullName evidence="8">tRNA threonylcarbamoyladenosine biosynthesis protein TsaD</fullName>
    </alternativeName>
</protein>
<dbReference type="PANTHER" id="PTHR11735:SF6">
    <property type="entry name" value="TRNA N6-ADENOSINE THREONYLCARBAMOYLTRANSFERASE, MITOCHONDRIAL"/>
    <property type="match status" value="1"/>
</dbReference>
<comment type="cofactor">
    <cofactor evidence="8">
        <name>Fe(2+)</name>
        <dbReference type="ChEBI" id="CHEBI:29033"/>
    </cofactor>
    <text evidence="8">Binds 1 Fe(2+) ion per subunit.</text>
</comment>
<feature type="binding site" evidence="8">
    <location>
        <begin position="139"/>
        <end position="143"/>
    </location>
    <ligand>
        <name>substrate</name>
    </ligand>
</feature>
<dbReference type="InterPro" id="IPR000905">
    <property type="entry name" value="Gcp-like_dom"/>
</dbReference>
<feature type="binding site" evidence="8">
    <location>
        <position position="172"/>
    </location>
    <ligand>
        <name>substrate</name>
    </ligand>
</feature>
<dbReference type="InterPro" id="IPR017860">
    <property type="entry name" value="Peptidase_M22_CS"/>
</dbReference>
<comment type="similarity">
    <text evidence="8">Belongs to the KAE1 / TsaD family.</text>
</comment>
<sequence length="354" mass="38804">MKILGIESSCDDTSICLMEITDEKIEILAEKTASQIDIHKKYGGVIPEIAGRKHAETITPVVEEIMKDFAKPDAIAVTAGPGLITGLIVGVETAKTLSYLWNIPLVAVNHIDGHINSVKLHLEANSANQKLDFPILALVVSGGHTELILSREKGHYEKIGGTRDDAAGEAFDKIAKIVGLEYPGGPKISKHAQDGNPKAIKFPRPMIDSDDYDMSFSGLKTSALYWLQDNATKNENNSFKLEPQILNDFCASFEQAIVDVLVEKTVKAIKQYKPKNVLLVGGVSANAKLRETLKNTIEHISGTDFHLSALKYSMDNAAMIAAAGYNKAREGKFTKWQDVQADPNWKVYQQVKNT</sequence>
<dbReference type="CDD" id="cd24133">
    <property type="entry name" value="ASKHA_NBD_TsaD_bac"/>
    <property type="match status" value="1"/>
</dbReference>
<dbReference type="PANTHER" id="PTHR11735">
    <property type="entry name" value="TRNA N6-ADENOSINE THREONYLCARBAMOYLTRANSFERASE"/>
    <property type="match status" value="1"/>
</dbReference>
<reference evidence="10 11" key="1">
    <citation type="journal article" date="2016" name="Nat. Commun.">
        <title>Thousands of microbial genomes shed light on interconnected biogeochemical processes in an aquifer system.</title>
        <authorList>
            <person name="Anantharaman K."/>
            <person name="Brown C.T."/>
            <person name="Hug L.A."/>
            <person name="Sharon I."/>
            <person name="Castelle C.J."/>
            <person name="Probst A.J."/>
            <person name="Thomas B.C."/>
            <person name="Singh A."/>
            <person name="Wilkins M.J."/>
            <person name="Karaoz U."/>
            <person name="Brodie E.L."/>
            <person name="Williams K.H."/>
            <person name="Hubbard S.S."/>
            <person name="Banfield J.F."/>
        </authorList>
    </citation>
    <scope>NUCLEOTIDE SEQUENCE [LARGE SCALE GENOMIC DNA]</scope>
</reference>
<evidence type="ECO:0000256" key="8">
    <source>
        <dbReference type="HAMAP-Rule" id="MF_01445"/>
    </source>
</evidence>
<comment type="catalytic activity">
    <reaction evidence="7 8">
        <text>L-threonylcarbamoyladenylate + adenosine(37) in tRNA = N(6)-L-threonylcarbamoyladenosine(37) in tRNA + AMP + H(+)</text>
        <dbReference type="Rhea" id="RHEA:37059"/>
        <dbReference type="Rhea" id="RHEA-COMP:10162"/>
        <dbReference type="Rhea" id="RHEA-COMP:10163"/>
        <dbReference type="ChEBI" id="CHEBI:15378"/>
        <dbReference type="ChEBI" id="CHEBI:73682"/>
        <dbReference type="ChEBI" id="CHEBI:74411"/>
        <dbReference type="ChEBI" id="CHEBI:74418"/>
        <dbReference type="ChEBI" id="CHEBI:456215"/>
        <dbReference type="EC" id="2.3.1.234"/>
    </reaction>
</comment>
<organism evidence="10 11">
    <name type="scientific">Candidatus Magasanikbacteria bacterium RIFOXYC12_FULL_33_11</name>
    <dbReference type="NCBI Taxonomy" id="1798701"/>
    <lineage>
        <taxon>Bacteria</taxon>
        <taxon>Candidatus Magasanikiibacteriota</taxon>
    </lineage>
</organism>
<dbReference type="PROSITE" id="PS01016">
    <property type="entry name" value="GLYCOPROTEASE"/>
    <property type="match status" value="1"/>
</dbReference>
<dbReference type="Gene3D" id="3.30.420.40">
    <property type="match status" value="2"/>
</dbReference>
<dbReference type="GO" id="GO:0005506">
    <property type="term" value="F:iron ion binding"/>
    <property type="evidence" value="ECO:0007669"/>
    <property type="project" value="UniProtKB-UniRule"/>
</dbReference>
<dbReference type="NCBIfam" id="TIGR00329">
    <property type="entry name" value="gcp_kae1"/>
    <property type="match status" value="1"/>
</dbReference>
<evidence type="ECO:0000256" key="6">
    <source>
        <dbReference type="ARBA" id="ARBA00023315"/>
    </source>
</evidence>
<evidence type="ECO:0000313" key="11">
    <source>
        <dbReference type="Proteomes" id="UP000178349"/>
    </source>
</evidence>
<feature type="domain" description="Gcp-like" evidence="9">
    <location>
        <begin position="26"/>
        <end position="321"/>
    </location>
</feature>
<keyword evidence="3 8" id="KW-0819">tRNA processing</keyword>
<evidence type="ECO:0000313" key="10">
    <source>
        <dbReference type="EMBL" id="OGH86248.1"/>
    </source>
</evidence>
<keyword evidence="4 8" id="KW-0479">Metal-binding</keyword>
<dbReference type="AlphaFoldDB" id="A0A1F6NQX9"/>
<dbReference type="EC" id="2.3.1.234" evidence="8"/>
<keyword evidence="2 8" id="KW-0808">Transferase</keyword>
<dbReference type="EMBL" id="MFQW01000027">
    <property type="protein sequence ID" value="OGH86248.1"/>
    <property type="molecule type" value="Genomic_DNA"/>
</dbReference>
<feature type="binding site" evidence="8">
    <location>
        <position position="185"/>
    </location>
    <ligand>
        <name>substrate</name>
    </ligand>
</feature>
<name>A0A1F6NQX9_9BACT</name>
<feature type="binding site" evidence="8">
    <location>
        <position position="286"/>
    </location>
    <ligand>
        <name>substrate</name>
    </ligand>
</feature>
<evidence type="ECO:0000256" key="3">
    <source>
        <dbReference type="ARBA" id="ARBA00022694"/>
    </source>
</evidence>
<dbReference type="Proteomes" id="UP000178349">
    <property type="component" value="Unassembled WGS sequence"/>
</dbReference>
<dbReference type="GO" id="GO:0002949">
    <property type="term" value="P:tRNA threonylcarbamoyladenosine modification"/>
    <property type="evidence" value="ECO:0007669"/>
    <property type="project" value="UniProtKB-UniRule"/>
</dbReference>
<keyword evidence="1 8" id="KW-0963">Cytoplasm</keyword>
<feature type="binding site" evidence="8">
    <location>
        <position position="110"/>
    </location>
    <ligand>
        <name>Fe cation</name>
        <dbReference type="ChEBI" id="CHEBI:24875"/>
    </ligand>
</feature>
<accession>A0A1F6NQX9</accession>
<comment type="subcellular location">
    <subcellularLocation>
        <location evidence="8">Cytoplasm</location>
    </subcellularLocation>
</comment>
<dbReference type="InterPro" id="IPR017861">
    <property type="entry name" value="KAE1/TsaD"/>
</dbReference>
<keyword evidence="5 8" id="KW-0408">Iron</keyword>
<evidence type="ECO:0000256" key="1">
    <source>
        <dbReference type="ARBA" id="ARBA00022490"/>
    </source>
</evidence>
<feature type="binding site" evidence="8">
    <location>
        <position position="315"/>
    </location>
    <ligand>
        <name>Fe cation</name>
        <dbReference type="ChEBI" id="CHEBI:24875"/>
    </ligand>
</feature>
<dbReference type="InterPro" id="IPR043129">
    <property type="entry name" value="ATPase_NBD"/>
</dbReference>
<dbReference type="GO" id="GO:0005737">
    <property type="term" value="C:cytoplasm"/>
    <property type="evidence" value="ECO:0007669"/>
    <property type="project" value="UniProtKB-SubCell"/>
</dbReference>
<dbReference type="HAMAP" id="MF_01445">
    <property type="entry name" value="TsaD"/>
    <property type="match status" value="1"/>
</dbReference>